<dbReference type="EMBL" id="FMYW01000001">
    <property type="protein sequence ID" value="SDB98716.1"/>
    <property type="molecule type" value="Genomic_DNA"/>
</dbReference>
<evidence type="ECO:0000313" key="3">
    <source>
        <dbReference type="Proteomes" id="UP000198943"/>
    </source>
</evidence>
<dbReference type="SMART" id="SM00935">
    <property type="entry name" value="OmpH"/>
    <property type="match status" value="1"/>
</dbReference>
<gene>
    <name evidence="2" type="ORF">SAMN04487864_101303</name>
</gene>
<evidence type="ECO:0000256" key="1">
    <source>
        <dbReference type="SAM" id="Coils"/>
    </source>
</evidence>
<dbReference type="PROSITE" id="PS51257">
    <property type="entry name" value="PROKAR_LIPOPROTEIN"/>
    <property type="match status" value="1"/>
</dbReference>
<sequence>MRWLLIVFTALALMLSACGKIGGGEKIAVVNWDKVLQEHPQHGRLQNLKEEYSLLLDKRREQEIIGKTRMSNLAKLYQLKQNSKQNFLSADFMTRMMEKQTAEQEKLKQLSNQIADQVDKELAEEEKKLNEHYRLRLFNLRLKLDTVRMVPEERKKVEAELQAVQAERDGDRMLLMRHKIGLVNQRMEPHVKAMQQRLDAYALQLQTQMRAEMKKDSGKDDVVLQKVPAALRELLGTVDQELDKQQQAIETLETAIKKDMESVVAKLAKERGYTVVFHKYRMNVSAEDITGDVIAGLKKLELRTKAAEALNKKTAGAPVGDKSK</sequence>
<dbReference type="SUPFAM" id="SSF111384">
    <property type="entry name" value="OmpH-like"/>
    <property type="match status" value="1"/>
</dbReference>
<dbReference type="InterPro" id="IPR005632">
    <property type="entry name" value="Chaperone_Skp"/>
</dbReference>
<keyword evidence="1" id="KW-0175">Coiled coil</keyword>
<feature type="coiled-coil region" evidence="1">
    <location>
        <begin position="235"/>
        <end position="262"/>
    </location>
</feature>
<feature type="coiled-coil region" evidence="1">
    <location>
        <begin position="93"/>
        <end position="135"/>
    </location>
</feature>
<dbReference type="AlphaFoldDB" id="A0A1G6HZ02"/>
<organism evidence="2 3">
    <name type="scientific">Succiniclasticum ruminis</name>
    <dbReference type="NCBI Taxonomy" id="40841"/>
    <lineage>
        <taxon>Bacteria</taxon>
        <taxon>Bacillati</taxon>
        <taxon>Bacillota</taxon>
        <taxon>Negativicutes</taxon>
        <taxon>Acidaminococcales</taxon>
        <taxon>Acidaminococcaceae</taxon>
        <taxon>Succiniclasticum</taxon>
    </lineage>
</organism>
<reference evidence="3" key="1">
    <citation type="submission" date="2016-10" db="EMBL/GenBank/DDBJ databases">
        <authorList>
            <person name="Varghese N."/>
            <person name="Submissions S."/>
        </authorList>
    </citation>
    <scope>NUCLEOTIDE SEQUENCE [LARGE SCALE GENOMIC DNA]</scope>
    <source>
        <strain evidence="3">DSM 11005</strain>
    </source>
</reference>
<name>A0A1G6HZ02_9FIRM</name>
<accession>A0A1G6HZ02</accession>
<proteinExistence type="predicted"/>
<dbReference type="InterPro" id="IPR024930">
    <property type="entry name" value="Skp_dom_sf"/>
</dbReference>
<dbReference type="Gene3D" id="3.30.910.20">
    <property type="entry name" value="Skp domain"/>
    <property type="match status" value="1"/>
</dbReference>
<evidence type="ECO:0000313" key="2">
    <source>
        <dbReference type="EMBL" id="SDB98716.1"/>
    </source>
</evidence>
<protein>
    <submittedName>
        <fullName evidence="2">Periplasmic chaperone for outer membrane proteins Skp</fullName>
    </submittedName>
</protein>
<keyword evidence="3" id="KW-1185">Reference proteome</keyword>
<dbReference type="Proteomes" id="UP000198943">
    <property type="component" value="Unassembled WGS sequence"/>
</dbReference>
<dbReference type="GO" id="GO:0051082">
    <property type="term" value="F:unfolded protein binding"/>
    <property type="evidence" value="ECO:0007669"/>
    <property type="project" value="InterPro"/>
</dbReference>